<dbReference type="STRING" id="1144748.KS2013_1923"/>
<dbReference type="Proteomes" id="UP000094147">
    <property type="component" value="Chromosome"/>
</dbReference>
<reference evidence="2" key="1">
    <citation type="submission" date="2015-08" db="EMBL/GenBank/DDBJ databases">
        <authorList>
            <person name="Kim K.M."/>
        </authorList>
    </citation>
    <scope>NUCLEOTIDE SEQUENCE [LARGE SCALE GENOMIC DNA]</scope>
    <source>
        <strain evidence="2">KCTC 23892</strain>
    </source>
</reference>
<dbReference type="AlphaFoldDB" id="A0A1B3BCV5"/>
<dbReference type="OrthoDB" id="5526542at2"/>
<evidence type="ECO:0000313" key="2">
    <source>
        <dbReference type="Proteomes" id="UP000094147"/>
    </source>
</evidence>
<dbReference type="EMBL" id="CP012418">
    <property type="protein sequence ID" value="AOE50632.1"/>
    <property type="molecule type" value="Genomic_DNA"/>
</dbReference>
<dbReference type="InterPro" id="IPR009282">
    <property type="entry name" value="DUF937"/>
</dbReference>
<organism evidence="1 2">
    <name type="scientific">Kangiella sediminilitoris</name>
    <dbReference type="NCBI Taxonomy" id="1144748"/>
    <lineage>
        <taxon>Bacteria</taxon>
        <taxon>Pseudomonadati</taxon>
        <taxon>Pseudomonadota</taxon>
        <taxon>Gammaproteobacteria</taxon>
        <taxon>Kangiellales</taxon>
        <taxon>Kangiellaceae</taxon>
        <taxon>Kangiella</taxon>
    </lineage>
</organism>
<accession>A0A1B3BCV5</accession>
<proteinExistence type="predicted"/>
<name>A0A1B3BCV5_9GAMM</name>
<dbReference type="Pfam" id="PF06078">
    <property type="entry name" value="DUF937"/>
    <property type="match status" value="1"/>
</dbReference>
<protein>
    <submittedName>
        <fullName evidence="1">Uncharacterized protein</fullName>
    </submittedName>
</protein>
<evidence type="ECO:0000313" key="1">
    <source>
        <dbReference type="EMBL" id="AOE50632.1"/>
    </source>
</evidence>
<keyword evidence="2" id="KW-1185">Reference proteome</keyword>
<dbReference type="KEGG" id="ksd:KS2013_1923"/>
<sequence length="172" mass="19757">MQDLLERVLGEQNKDVIKHIGAEYNLEQDESDKVFRYFLPLLIHGLRHNCQLQDEFEAVMRALLDDGNEQYIERPAEITEEKAIDNGNSILGHIIKTKDKSREVARYVTNKTGFDLGVMKQMLPVTANLLMGTLSKDIQEHDDKRRFLRNVLDLDNDNVALDDASGMIVKIF</sequence>
<gene>
    <name evidence="1" type="ORF">KS2013_1923</name>
</gene>
<dbReference type="RefSeq" id="WP_068993170.1">
    <property type="nucleotide sequence ID" value="NZ_CP012418.1"/>
</dbReference>